<dbReference type="InterPro" id="IPR000182">
    <property type="entry name" value="GNAT_dom"/>
</dbReference>
<evidence type="ECO:0000256" key="2">
    <source>
        <dbReference type="ARBA" id="ARBA00023315"/>
    </source>
</evidence>
<protein>
    <recommendedName>
        <fullName evidence="3">N-acetyltransferase domain-containing protein</fullName>
    </recommendedName>
</protein>
<dbReference type="CDD" id="cd04301">
    <property type="entry name" value="NAT_SF"/>
    <property type="match status" value="1"/>
</dbReference>
<dbReference type="InterPro" id="IPR050832">
    <property type="entry name" value="Bact_Acetyltransf"/>
</dbReference>
<dbReference type="Proteomes" id="UP001501414">
    <property type="component" value="Unassembled WGS sequence"/>
</dbReference>
<keyword evidence="5" id="KW-1185">Reference proteome</keyword>
<dbReference type="InterPro" id="IPR016181">
    <property type="entry name" value="Acyl_CoA_acyltransferase"/>
</dbReference>
<name>A0ABP4I798_9PSEU</name>
<gene>
    <name evidence="4" type="ORF">GCM10009613_12190</name>
</gene>
<dbReference type="PANTHER" id="PTHR43877:SF2">
    <property type="entry name" value="AMINOALKYLPHOSPHONATE N-ACETYLTRANSFERASE-RELATED"/>
    <property type="match status" value="1"/>
</dbReference>
<organism evidence="4 5">
    <name type="scientific">Pseudonocardia kongjuensis</name>
    <dbReference type="NCBI Taxonomy" id="102227"/>
    <lineage>
        <taxon>Bacteria</taxon>
        <taxon>Bacillati</taxon>
        <taxon>Actinomycetota</taxon>
        <taxon>Actinomycetes</taxon>
        <taxon>Pseudonocardiales</taxon>
        <taxon>Pseudonocardiaceae</taxon>
        <taxon>Pseudonocardia</taxon>
    </lineage>
</organism>
<evidence type="ECO:0000313" key="5">
    <source>
        <dbReference type="Proteomes" id="UP001501414"/>
    </source>
</evidence>
<evidence type="ECO:0000313" key="4">
    <source>
        <dbReference type="EMBL" id="GAA1383163.1"/>
    </source>
</evidence>
<feature type="domain" description="N-acetyltransferase" evidence="3">
    <location>
        <begin position="6"/>
        <end position="173"/>
    </location>
</feature>
<evidence type="ECO:0000256" key="1">
    <source>
        <dbReference type="ARBA" id="ARBA00022679"/>
    </source>
</evidence>
<dbReference type="PROSITE" id="PS51186">
    <property type="entry name" value="GNAT"/>
    <property type="match status" value="1"/>
</dbReference>
<dbReference type="RefSeq" id="WP_344019170.1">
    <property type="nucleotide sequence ID" value="NZ_BAAAJK010000004.1"/>
</dbReference>
<sequence length="177" mass="19322">MADAVRTVREREDADLPELAAVLERVYAENGYPVEGIADPPAWLEHPHAIQHWTAVVDGTPVGQVTLAEAQPDDDAARAWAEHTGGSVTDIAVMARLFVDPRHRGQGLAGFLILVLRHHAYLLGRTVVFDVMAKDTAAVRLYDRSGAARIAEVTHRFNDGLTEPALVYVFPEPRVAG</sequence>
<dbReference type="SUPFAM" id="SSF55729">
    <property type="entry name" value="Acyl-CoA N-acyltransferases (Nat)"/>
    <property type="match status" value="1"/>
</dbReference>
<dbReference type="Pfam" id="PF00583">
    <property type="entry name" value="Acetyltransf_1"/>
    <property type="match status" value="1"/>
</dbReference>
<keyword evidence="2" id="KW-0012">Acyltransferase</keyword>
<accession>A0ABP4I798</accession>
<keyword evidence="1" id="KW-0808">Transferase</keyword>
<proteinExistence type="predicted"/>
<reference evidence="5" key="1">
    <citation type="journal article" date="2019" name="Int. J. Syst. Evol. Microbiol.">
        <title>The Global Catalogue of Microorganisms (GCM) 10K type strain sequencing project: providing services to taxonomists for standard genome sequencing and annotation.</title>
        <authorList>
            <consortium name="The Broad Institute Genomics Platform"/>
            <consortium name="The Broad Institute Genome Sequencing Center for Infectious Disease"/>
            <person name="Wu L."/>
            <person name="Ma J."/>
        </authorList>
    </citation>
    <scope>NUCLEOTIDE SEQUENCE [LARGE SCALE GENOMIC DNA]</scope>
    <source>
        <strain evidence="5">JCM 11896</strain>
    </source>
</reference>
<dbReference type="Gene3D" id="3.40.630.30">
    <property type="match status" value="1"/>
</dbReference>
<dbReference type="PANTHER" id="PTHR43877">
    <property type="entry name" value="AMINOALKYLPHOSPHONATE N-ACETYLTRANSFERASE-RELATED-RELATED"/>
    <property type="match status" value="1"/>
</dbReference>
<comment type="caution">
    <text evidence="4">The sequence shown here is derived from an EMBL/GenBank/DDBJ whole genome shotgun (WGS) entry which is preliminary data.</text>
</comment>
<evidence type="ECO:0000259" key="3">
    <source>
        <dbReference type="PROSITE" id="PS51186"/>
    </source>
</evidence>
<dbReference type="EMBL" id="BAAAJK010000004">
    <property type="protein sequence ID" value="GAA1383163.1"/>
    <property type="molecule type" value="Genomic_DNA"/>
</dbReference>